<dbReference type="PANTHER" id="PTHR24379">
    <property type="entry name" value="KRAB AND ZINC FINGER DOMAIN-CONTAINING"/>
    <property type="match status" value="1"/>
</dbReference>
<evidence type="ECO:0000259" key="7">
    <source>
        <dbReference type="PROSITE" id="PS50157"/>
    </source>
</evidence>
<evidence type="ECO:0000256" key="5">
    <source>
        <dbReference type="PROSITE-ProRule" id="PRU00042"/>
    </source>
</evidence>
<gene>
    <name evidence="8" type="ORF">RHO25_001592</name>
</gene>
<evidence type="ECO:0000313" key="8">
    <source>
        <dbReference type="EMBL" id="WPA96984.1"/>
    </source>
</evidence>
<dbReference type="InterPro" id="IPR036236">
    <property type="entry name" value="Znf_C2H2_sf"/>
</dbReference>
<dbReference type="PROSITE" id="PS50157">
    <property type="entry name" value="ZINC_FINGER_C2H2_2"/>
    <property type="match status" value="2"/>
</dbReference>
<dbReference type="GeneID" id="35425352"/>
<feature type="region of interest" description="Disordered" evidence="6">
    <location>
        <begin position="1"/>
        <end position="20"/>
    </location>
</feature>
<feature type="compositionally biased region" description="Polar residues" evidence="6">
    <location>
        <begin position="520"/>
        <end position="530"/>
    </location>
</feature>
<feature type="region of interest" description="Disordered" evidence="6">
    <location>
        <begin position="306"/>
        <end position="341"/>
    </location>
</feature>
<dbReference type="EMBL" id="CP134184">
    <property type="protein sequence ID" value="WPA96984.1"/>
    <property type="molecule type" value="Genomic_DNA"/>
</dbReference>
<proteinExistence type="predicted"/>
<dbReference type="SMART" id="SM00355">
    <property type="entry name" value="ZnF_C2H2"/>
    <property type="match status" value="5"/>
</dbReference>
<feature type="compositionally biased region" description="Polar residues" evidence="6">
    <location>
        <begin position="323"/>
        <end position="334"/>
    </location>
</feature>
<dbReference type="Gene3D" id="3.30.160.60">
    <property type="entry name" value="Classic Zinc Finger"/>
    <property type="match status" value="1"/>
</dbReference>
<keyword evidence="1" id="KW-0479">Metal-binding</keyword>
<name>A0ABZ0NBU7_CERBT</name>
<evidence type="ECO:0000256" key="3">
    <source>
        <dbReference type="ARBA" id="ARBA00022771"/>
    </source>
</evidence>
<keyword evidence="2" id="KW-0677">Repeat</keyword>
<dbReference type="PANTHER" id="PTHR24379:SF121">
    <property type="entry name" value="C2H2-TYPE DOMAIN-CONTAINING PROTEIN"/>
    <property type="match status" value="1"/>
</dbReference>
<protein>
    <recommendedName>
        <fullName evidence="7">C2H2-type domain-containing protein</fullName>
    </recommendedName>
</protein>
<reference evidence="8 9" key="1">
    <citation type="submission" date="2023-09" db="EMBL/GenBank/DDBJ databases">
        <title>Complete-Gapless Cercospora beticola genome.</title>
        <authorList>
            <person name="Wyatt N.A."/>
            <person name="Spanner R.E."/>
            <person name="Bolton M.D."/>
        </authorList>
    </citation>
    <scope>NUCLEOTIDE SEQUENCE [LARGE SCALE GENOMIC DNA]</scope>
    <source>
        <strain evidence="8">Cb09-40</strain>
    </source>
</reference>
<evidence type="ECO:0000256" key="6">
    <source>
        <dbReference type="SAM" id="MobiDB-lite"/>
    </source>
</evidence>
<dbReference type="SUPFAM" id="SSF57667">
    <property type="entry name" value="beta-beta-alpha zinc fingers"/>
    <property type="match status" value="1"/>
</dbReference>
<dbReference type="Proteomes" id="UP001302367">
    <property type="component" value="Chromosome 1"/>
</dbReference>
<keyword evidence="4" id="KW-0862">Zinc</keyword>
<feature type="domain" description="C2H2-type" evidence="7">
    <location>
        <begin position="485"/>
        <end position="515"/>
    </location>
</feature>
<evidence type="ECO:0000256" key="1">
    <source>
        <dbReference type="ARBA" id="ARBA00022723"/>
    </source>
</evidence>
<accession>A0ABZ0NBU7</accession>
<keyword evidence="9" id="KW-1185">Reference proteome</keyword>
<sequence>MSSTQRRQGHGQHHHMPDQEGFDLSMLHPLAHDASHIPVEQLTKSEQVQPWNGQRQNEMLYQQLSASAWQHDTFSRPYARTEPLQTRSAGIHMRRNPSQNPSDADSGYISQPMSFGAEYLDVDTFACQSNGLSDTVHWEHVPDNASTWPPPPQTIVSDTAAHPRIRRESRKPSLTPCQHCQRLPKNHSDAKKHAETHLRRWKCEAAGCTRKDGFATLNDLERHRKSVHSLRPSVGSVFGYICQECVQKSEGRDRKFWPRRDNFKAHIRRRHPRCDEAHLLDISKTQRPDDATTADIEEQSVVSFAELPQDLSPSDPREAAWRSAQQDDAAQHQNPFHDEFSPLFPASGISEDPLAAMGSQIDMQHNEHTYWPMPIPIGSIMEEVHEQPMSSSFPTSQYYMIPAQQASELPHVDNAAVTDNRPWSPTQIASQTSLSSPRPIPACSEERSPRQIKTEPGNHPCPNCFKLYKRECDLKKHLKRHTRPYGCTFPRCNKDFGSRNDWKRHESTQHQSPRHRQVRKQGQNSNLGHGALSQTIGEAEMTTSFWCGFCVAMIHCDEDVTQVQARLGSDSENFLARRRTDKTMARLVTELRIQHVGDHYDKQSRGIKDWVSLDVFVKGEREAEGLGTEVPRLSKEDVVCKQEQEVAEMSWVPGAGLDHKFEQGD</sequence>
<dbReference type="InterPro" id="IPR013087">
    <property type="entry name" value="Znf_C2H2_type"/>
</dbReference>
<dbReference type="RefSeq" id="XP_023458553.2">
    <property type="nucleotide sequence ID" value="XM_023594201.2"/>
</dbReference>
<feature type="region of interest" description="Disordered" evidence="6">
    <location>
        <begin position="500"/>
        <end position="530"/>
    </location>
</feature>
<feature type="compositionally biased region" description="Basic and acidic residues" evidence="6">
    <location>
        <begin position="444"/>
        <end position="453"/>
    </location>
</feature>
<organism evidence="8 9">
    <name type="scientific">Cercospora beticola</name>
    <name type="common">Sugarbeet leaf spot fungus</name>
    <dbReference type="NCBI Taxonomy" id="122368"/>
    <lineage>
        <taxon>Eukaryota</taxon>
        <taxon>Fungi</taxon>
        <taxon>Dikarya</taxon>
        <taxon>Ascomycota</taxon>
        <taxon>Pezizomycotina</taxon>
        <taxon>Dothideomycetes</taxon>
        <taxon>Dothideomycetidae</taxon>
        <taxon>Mycosphaerellales</taxon>
        <taxon>Mycosphaerellaceae</taxon>
        <taxon>Cercospora</taxon>
    </lineage>
</organism>
<dbReference type="PROSITE" id="PS00028">
    <property type="entry name" value="ZINC_FINGER_C2H2_1"/>
    <property type="match status" value="2"/>
</dbReference>
<feature type="compositionally biased region" description="Polar residues" evidence="6">
    <location>
        <begin position="421"/>
        <end position="436"/>
    </location>
</feature>
<evidence type="ECO:0000313" key="9">
    <source>
        <dbReference type="Proteomes" id="UP001302367"/>
    </source>
</evidence>
<feature type="region of interest" description="Disordered" evidence="6">
    <location>
        <begin position="416"/>
        <end position="454"/>
    </location>
</feature>
<keyword evidence="3 5" id="KW-0863">Zinc-finger</keyword>
<feature type="domain" description="C2H2-type" evidence="7">
    <location>
        <begin position="459"/>
        <end position="486"/>
    </location>
</feature>
<evidence type="ECO:0000256" key="4">
    <source>
        <dbReference type="ARBA" id="ARBA00022833"/>
    </source>
</evidence>
<evidence type="ECO:0000256" key="2">
    <source>
        <dbReference type="ARBA" id="ARBA00022737"/>
    </source>
</evidence>